<proteinExistence type="predicted"/>
<sequence>MGRRRDFKFFGKRGCRQITLSGFSGVTSDFSYPCPSRELHDSVVRRDHCPKFVELGPANDGVVNIVPFSKGDPRVLAPQPLFDCGPDRAICALNAATCSVGLVLPSYGSRAGSRKLEGIGLSRILGANGDLPLMISPTSTLDLVDPLVDLAKLFHHRVGRVRGNNIRLWQEAHNISGTVQWLTTETFGFSITASAGGRGAPPGCSPWDGLDWGASSRTACRGTCGCWWVGAWAS</sequence>
<dbReference type="AlphaFoldDB" id="A0A426XU67"/>
<protein>
    <submittedName>
        <fullName evidence="1">Uncharacterized protein</fullName>
    </submittedName>
</protein>
<accession>A0A426XU67</accession>
<reference evidence="1 2" key="1">
    <citation type="journal article" date="2014" name="Agronomy (Basel)">
        <title>A Draft Genome Sequence for Ensete ventricosum, the Drought-Tolerant Tree Against Hunger.</title>
        <authorList>
            <person name="Harrison J."/>
            <person name="Moore K.A."/>
            <person name="Paszkiewicz K."/>
            <person name="Jones T."/>
            <person name="Grant M."/>
            <person name="Ambacheew D."/>
            <person name="Muzemil S."/>
            <person name="Studholme D.J."/>
        </authorList>
    </citation>
    <scope>NUCLEOTIDE SEQUENCE [LARGE SCALE GENOMIC DNA]</scope>
</reference>
<name>A0A426XU67_ENSVE</name>
<evidence type="ECO:0000313" key="1">
    <source>
        <dbReference type="EMBL" id="RRT43052.1"/>
    </source>
</evidence>
<gene>
    <name evidence="1" type="ORF">B296_00020632</name>
</gene>
<dbReference type="Proteomes" id="UP000287651">
    <property type="component" value="Unassembled WGS sequence"/>
</dbReference>
<evidence type="ECO:0000313" key="2">
    <source>
        <dbReference type="Proteomes" id="UP000287651"/>
    </source>
</evidence>
<dbReference type="EMBL" id="AMZH03017402">
    <property type="protein sequence ID" value="RRT43052.1"/>
    <property type="molecule type" value="Genomic_DNA"/>
</dbReference>
<comment type="caution">
    <text evidence="1">The sequence shown here is derived from an EMBL/GenBank/DDBJ whole genome shotgun (WGS) entry which is preliminary data.</text>
</comment>
<organism evidence="1 2">
    <name type="scientific">Ensete ventricosum</name>
    <name type="common">Abyssinian banana</name>
    <name type="synonym">Musa ensete</name>
    <dbReference type="NCBI Taxonomy" id="4639"/>
    <lineage>
        <taxon>Eukaryota</taxon>
        <taxon>Viridiplantae</taxon>
        <taxon>Streptophyta</taxon>
        <taxon>Embryophyta</taxon>
        <taxon>Tracheophyta</taxon>
        <taxon>Spermatophyta</taxon>
        <taxon>Magnoliopsida</taxon>
        <taxon>Liliopsida</taxon>
        <taxon>Zingiberales</taxon>
        <taxon>Musaceae</taxon>
        <taxon>Ensete</taxon>
    </lineage>
</organism>